<dbReference type="Proteomes" id="UP000649617">
    <property type="component" value="Unassembled WGS sequence"/>
</dbReference>
<evidence type="ECO:0000313" key="2">
    <source>
        <dbReference type="Proteomes" id="UP000649617"/>
    </source>
</evidence>
<sequence>MAGACDWPLGHGVSRPTAFLLGWLWRDPNGDLAPEALLQRLHPTLRAEIFKRPRLKKSFEDDIQAVFNAYKNQASVDEFRELVDGRLGRVALHSLERSRCFVGML</sequence>
<gene>
    <name evidence="1" type="ORF">SPIL2461_LOCUS1963</name>
</gene>
<proteinExistence type="predicted"/>
<protein>
    <submittedName>
        <fullName evidence="1">Uncharacterized protein</fullName>
    </submittedName>
</protein>
<accession>A0A812JGA4</accession>
<organism evidence="1 2">
    <name type="scientific">Symbiodinium pilosum</name>
    <name type="common">Dinoflagellate</name>
    <dbReference type="NCBI Taxonomy" id="2952"/>
    <lineage>
        <taxon>Eukaryota</taxon>
        <taxon>Sar</taxon>
        <taxon>Alveolata</taxon>
        <taxon>Dinophyceae</taxon>
        <taxon>Suessiales</taxon>
        <taxon>Symbiodiniaceae</taxon>
        <taxon>Symbiodinium</taxon>
    </lineage>
</organism>
<dbReference type="AlphaFoldDB" id="A0A812JGA4"/>
<evidence type="ECO:0000313" key="1">
    <source>
        <dbReference type="EMBL" id="CAE7205994.1"/>
    </source>
</evidence>
<dbReference type="EMBL" id="CAJNIZ010002089">
    <property type="protein sequence ID" value="CAE7205994.1"/>
    <property type="molecule type" value="Genomic_DNA"/>
</dbReference>
<reference evidence="1" key="1">
    <citation type="submission" date="2021-02" db="EMBL/GenBank/DDBJ databases">
        <authorList>
            <person name="Dougan E. K."/>
            <person name="Rhodes N."/>
            <person name="Thang M."/>
            <person name="Chan C."/>
        </authorList>
    </citation>
    <scope>NUCLEOTIDE SEQUENCE</scope>
</reference>
<dbReference type="OrthoDB" id="420624at2759"/>
<keyword evidence="2" id="KW-1185">Reference proteome</keyword>
<comment type="caution">
    <text evidence="1">The sequence shown here is derived from an EMBL/GenBank/DDBJ whole genome shotgun (WGS) entry which is preliminary data.</text>
</comment>
<name>A0A812JGA4_SYMPI</name>